<dbReference type="OrthoDB" id="5449373at2"/>
<dbReference type="PROSITE" id="PS00175">
    <property type="entry name" value="PG_MUTASE"/>
    <property type="match status" value="1"/>
</dbReference>
<dbReference type="AlphaFoldDB" id="A0A246JVC0"/>
<dbReference type="GO" id="GO:0006094">
    <property type="term" value="P:gluconeogenesis"/>
    <property type="evidence" value="ECO:0007669"/>
    <property type="project" value="UniProtKB-KW"/>
</dbReference>
<protein>
    <recommendedName>
        <fullName evidence="2">phosphoglycerate mutase (2,3-diphosphoglycerate-dependent)</fullName>
        <ecNumber evidence="2">5.4.2.11</ecNumber>
    </recommendedName>
</protein>
<dbReference type="SMART" id="SM00855">
    <property type="entry name" value="PGAM"/>
    <property type="match status" value="1"/>
</dbReference>
<keyword evidence="5" id="KW-0413">Isomerase</keyword>
<organism evidence="7 8">
    <name type="scientific">Sphingopyxis bauzanensis</name>
    <dbReference type="NCBI Taxonomy" id="651663"/>
    <lineage>
        <taxon>Bacteria</taxon>
        <taxon>Pseudomonadati</taxon>
        <taxon>Pseudomonadota</taxon>
        <taxon>Alphaproteobacteria</taxon>
        <taxon>Sphingomonadales</taxon>
        <taxon>Sphingomonadaceae</taxon>
        <taxon>Sphingopyxis</taxon>
    </lineage>
</organism>
<evidence type="ECO:0000256" key="1">
    <source>
        <dbReference type="ARBA" id="ARBA00006717"/>
    </source>
</evidence>
<dbReference type="Pfam" id="PF00300">
    <property type="entry name" value="His_Phos_1"/>
    <property type="match status" value="1"/>
</dbReference>
<dbReference type="InterPro" id="IPR001345">
    <property type="entry name" value="PG/BPGM_mutase_AS"/>
</dbReference>
<dbReference type="InterPro" id="IPR005952">
    <property type="entry name" value="Phosphogly_mut1"/>
</dbReference>
<dbReference type="GO" id="GO:0006096">
    <property type="term" value="P:glycolytic process"/>
    <property type="evidence" value="ECO:0007669"/>
    <property type="project" value="UniProtKB-KW"/>
</dbReference>
<name>A0A246JVC0_9SPHN</name>
<evidence type="ECO:0000256" key="5">
    <source>
        <dbReference type="ARBA" id="ARBA00023235"/>
    </source>
</evidence>
<dbReference type="CDD" id="cd07067">
    <property type="entry name" value="HP_PGM_like"/>
    <property type="match status" value="1"/>
</dbReference>
<accession>A0A246JVC0</accession>
<comment type="caution">
    <text evidence="7">The sequence shown here is derived from an EMBL/GenBank/DDBJ whole genome shotgun (WGS) entry which is preliminary data.</text>
</comment>
<comment type="similarity">
    <text evidence="1">Belongs to the phosphoglycerate mutase family. BPG-dependent PGAM subfamily.</text>
</comment>
<dbReference type="InterPro" id="IPR013078">
    <property type="entry name" value="His_Pase_superF_clade-1"/>
</dbReference>
<evidence type="ECO:0000256" key="4">
    <source>
        <dbReference type="ARBA" id="ARBA00023152"/>
    </source>
</evidence>
<feature type="binding site" evidence="6">
    <location>
        <position position="124"/>
    </location>
    <ligand>
        <name>substrate</name>
    </ligand>
</feature>
<evidence type="ECO:0000256" key="2">
    <source>
        <dbReference type="ARBA" id="ARBA00012028"/>
    </source>
</evidence>
<dbReference type="EC" id="5.4.2.11" evidence="2"/>
<evidence type="ECO:0000256" key="3">
    <source>
        <dbReference type="ARBA" id="ARBA00022432"/>
    </source>
</evidence>
<sequence>MAYPERWRAVIAATGPLFPRAPHPGRCNRTGHPALTRNDNSPPFAVTPRWPATLWIVRHGQSPGNVARDAADEAGAHRISLDHRDVDVPLSALGQAQAAALGEWFAGVTEQQRPEIILPSPYVRAIETAEIFRASGGCPPHVGICHDERLREKEFGILDGLTRTGIAAAHPDQAAFRQLLGKFYHRPPGGESWCDVILRLRSLLDTVSLHYGGRRVMIIAHQVVVLCLRTIIENLSEREILAIDQAGDVANCAITEYRLAGDAHGEGHLELERYNVTAPTAEPIPVTRAPDVMVAARG</sequence>
<gene>
    <name evidence="7" type="ORF">CDQ92_07790</name>
</gene>
<evidence type="ECO:0000313" key="7">
    <source>
        <dbReference type="EMBL" id="OWQ96988.1"/>
    </source>
</evidence>
<evidence type="ECO:0000256" key="6">
    <source>
        <dbReference type="PIRSR" id="PIRSR613078-2"/>
    </source>
</evidence>
<evidence type="ECO:0000313" key="8">
    <source>
        <dbReference type="Proteomes" id="UP000197361"/>
    </source>
</evidence>
<dbReference type="Gene3D" id="3.40.50.1240">
    <property type="entry name" value="Phosphoglycerate mutase-like"/>
    <property type="match status" value="1"/>
</dbReference>
<dbReference type="EMBL" id="NISK01000002">
    <property type="protein sequence ID" value="OWQ96988.1"/>
    <property type="molecule type" value="Genomic_DNA"/>
</dbReference>
<dbReference type="Proteomes" id="UP000197361">
    <property type="component" value="Unassembled WGS sequence"/>
</dbReference>
<keyword evidence="8" id="KW-1185">Reference proteome</keyword>
<dbReference type="InterPro" id="IPR029033">
    <property type="entry name" value="His_PPase_superfam"/>
</dbReference>
<reference evidence="7 8" key="1">
    <citation type="journal article" date="2010" name="Int. J. Syst. Evol. Microbiol.">
        <title>Sphingopyxis bauzanensis sp. nov., a psychrophilic bacterium isolated from soil.</title>
        <authorList>
            <person name="Zhang D.C."/>
            <person name="Liu H.C."/>
            <person name="Xin Y.H."/>
            <person name="Zhou Y.G."/>
            <person name="Schinner F."/>
            <person name="Margesin R."/>
        </authorList>
    </citation>
    <scope>NUCLEOTIDE SEQUENCE [LARGE SCALE GENOMIC DNA]</scope>
    <source>
        <strain evidence="7 8">DSM 22271</strain>
    </source>
</reference>
<keyword evidence="3" id="KW-0312">Gluconeogenesis</keyword>
<keyword evidence="4" id="KW-0324">Glycolysis</keyword>
<dbReference type="PANTHER" id="PTHR11931">
    <property type="entry name" value="PHOSPHOGLYCERATE MUTASE"/>
    <property type="match status" value="1"/>
</dbReference>
<proteinExistence type="inferred from homology"/>
<dbReference type="GO" id="GO:0004619">
    <property type="term" value="F:phosphoglycerate mutase activity"/>
    <property type="evidence" value="ECO:0007669"/>
    <property type="project" value="UniProtKB-EC"/>
</dbReference>
<dbReference type="SUPFAM" id="SSF53254">
    <property type="entry name" value="Phosphoglycerate mutase-like"/>
    <property type="match status" value="1"/>
</dbReference>